<comment type="similarity">
    <text evidence="1 7">Belongs to the type-B carboxylesterase/lipase family.</text>
</comment>
<gene>
    <name evidence="10" type="primary">6050171</name>
    <name evidence="9" type="ORF">CpipJ_CPIJ016681</name>
</gene>
<dbReference type="InParanoid" id="B0XAZ2"/>
<dbReference type="ESTHER" id="culqu-b0xaz2">
    <property type="family name" value="Carb_B_Arthropoda"/>
</dbReference>
<protein>
    <recommendedName>
        <fullName evidence="7">Carboxylic ester hydrolase</fullName>
        <ecNumber evidence="7">3.1.1.-</ecNumber>
    </recommendedName>
</protein>
<evidence type="ECO:0000256" key="6">
    <source>
        <dbReference type="ARBA" id="ARBA00023180"/>
    </source>
</evidence>
<dbReference type="EC" id="3.1.1.-" evidence="7"/>
<dbReference type="VEuPathDB" id="VectorBase:CQUJHB017248"/>
<dbReference type="Pfam" id="PF00135">
    <property type="entry name" value="COesterase"/>
    <property type="match status" value="2"/>
</dbReference>
<keyword evidence="7" id="KW-0732">Signal</keyword>
<dbReference type="HOGENOM" id="CLU_006586_13_2_1"/>
<dbReference type="SUPFAM" id="SSF53474">
    <property type="entry name" value="alpha/beta-Hydrolases"/>
    <property type="match status" value="1"/>
</dbReference>
<dbReference type="Gene3D" id="3.40.50.1820">
    <property type="entry name" value="alpha/beta hydrolase"/>
    <property type="match status" value="1"/>
</dbReference>
<dbReference type="PANTHER" id="PTHR43142">
    <property type="entry name" value="CARBOXYLIC ESTER HYDROLASE"/>
    <property type="match status" value="1"/>
</dbReference>
<keyword evidence="3" id="KW-0719">Serine esterase</keyword>
<dbReference type="PROSITE" id="PS00122">
    <property type="entry name" value="CARBOXYLESTERASE_B_1"/>
    <property type="match status" value="1"/>
</dbReference>
<dbReference type="eggNOG" id="KOG1516">
    <property type="taxonomic scope" value="Eukaryota"/>
</dbReference>
<evidence type="ECO:0000256" key="3">
    <source>
        <dbReference type="ARBA" id="ARBA00022487"/>
    </source>
</evidence>
<dbReference type="AlphaFoldDB" id="B0XAZ2"/>
<accession>B0XAZ2</accession>
<dbReference type="InterPro" id="IPR002018">
    <property type="entry name" value="CarbesteraseB"/>
</dbReference>
<feature type="chain" id="PRO_5011325986" description="Carboxylic ester hydrolase" evidence="7">
    <location>
        <begin position="20"/>
        <end position="586"/>
    </location>
</feature>
<keyword evidence="4 7" id="KW-0378">Hydrolase</keyword>
<feature type="domain" description="Carboxylesterase type B" evidence="8">
    <location>
        <begin position="36"/>
        <end position="347"/>
    </location>
</feature>
<dbReference type="Proteomes" id="UP000002320">
    <property type="component" value="Unassembled WGS sequence"/>
</dbReference>
<feature type="domain" description="Carboxylesterase type B" evidence="8">
    <location>
        <begin position="381"/>
        <end position="498"/>
    </location>
</feature>
<comment type="similarity">
    <text evidence="2">Belongs to the 'GDXG' lipolytic enzyme family.</text>
</comment>
<evidence type="ECO:0000256" key="1">
    <source>
        <dbReference type="ARBA" id="ARBA00005964"/>
    </source>
</evidence>
<evidence type="ECO:0000313" key="9">
    <source>
        <dbReference type="EMBL" id="EDS43962.1"/>
    </source>
</evidence>
<evidence type="ECO:0000256" key="2">
    <source>
        <dbReference type="ARBA" id="ARBA00010515"/>
    </source>
</evidence>
<name>B0XAZ2_CULQU</name>
<dbReference type="InterPro" id="IPR029058">
    <property type="entry name" value="AB_hydrolase_fold"/>
</dbReference>
<evidence type="ECO:0000313" key="11">
    <source>
        <dbReference type="Proteomes" id="UP000002320"/>
    </source>
</evidence>
<dbReference type="STRING" id="7176.B0XAZ2"/>
<dbReference type="InterPro" id="IPR019826">
    <property type="entry name" value="Carboxylesterase_B_AS"/>
</dbReference>
<evidence type="ECO:0000256" key="5">
    <source>
        <dbReference type="ARBA" id="ARBA00023157"/>
    </source>
</evidence>
<dbReference type="KEGG" id="cqu:CpipJ_CPIJ016681"/>
<feature type="signal peptide" evidence="7">
    <location>
        <begin position="1"/>
        <end position="19"/>
    </location>
</feature>
<reference evidence="10" key="2">
    <citation type="submission" date="2021-02" db="UniProtKB">
        <authorList>
            <consortium name="EnsemblMetazoa"/>
        </authorList>
    </citation>
    <scope>IDENTIFICATION</scope>
    <source>
        <strain evidence="10">JHB</strain>
    </source>
</reference>
<keyword evidence="5" id="KW-1015">Disulfide bond</keyword>
<dbReference type="OrthoDB" id="19653at2759"/>
<dbReference type="VEuPathDB" id="VectorBase:CPIJ016681"/>
<dbReference type="EnsemblMetazoa" id="CPIJ016681-RA">
    <property type="protein sequence ID" value="CPIJ016681-PA"/>
    <property type="gene ID" value="CPIJ016681"/>
</dbReference>
<keyword evidence="6" id="KW-0325">Glycoprotein</keyword>
<proteinExistence type="inferred from homology"/>
<dbReference type="PANTHER" id="PTHR43142:SF1">
    <property type="entry name" value="CARBOXYLIC ESTER HYDROLASE"/>
    <property type="match status" value="1"/>
</dbReference>
<evidence type="ECO:0000313" key="10">
    <source>
        <dbReference type="EnsemblMetazoa" id="CPIJ016681-PA"/>
    </source>
</evidence>
<keyword evidence="11" id="KW-1185">Reference proteome</keyword>
<dbReference type="PROSITE" id="PS01173">
    <property type="entry name" value="LIPASE_GDXG_HIS"/>
    <property type="match status" value="1"/>
</dbReference>
<evidence type="ECO:0000256" key="7">
    <source>
        <dbReference type="RuleBase" id="RU361235"/>
    </source>
</evidence>
<reference evidence="9" key="1">
    <citation type="submission" date="2007-03" db="EMBL/GenBank/DDBJ databases">
        <title>Annotation of Culex pipiens quinquefasciatus.</title>
        <authorList>
            <consortium name="The Broad Institute Genome Sequencing Platform"/>
            <person name="Atkinson P.W."/>
            <person name="Hemingway J."/>
            <person name="Christensen B.M."/>
            <person name="Higgs S."/>
            <person name="Kodira C."/>
            <person name="Hannick L."/>
            <person name="Megy K."/>
            <person name="O'Leary S."/>
            <person name="Pearson M."/>
            <person name="Haas B.J."/>
            <person name="Mauceli E."/>
            <person name="Wortman J.R."/>
            <person name="Lee N.H."/>
            <person name="Guigo R."/>
            <person name="Stanke M."/>
            <person name="Alvarado L."/>
            <person name="Amedeo P."/>
            <person name="Antoine C.H."/>
            <person name="Arensburger P."/>
            <person name="Bidwell S.L."/>
            <person name="Crawford M."/>
            <person name="Camaro F."/>
            <person name="Devon K."/>
            <person name="Engels R."/>
            <person name="Hammond M."/>
            <person name="Howarth C."/>
            <person name="Koehrsen M."/>
            <person name="Lawson D."/>
            <person name="Montgomery P."/>
            <person name="Nene V."/>
            <person name="Nusbaum C."/>
            <person name="Puiu D."/>
            <person name="Romero-Severson J."/>
            <person name="Severson D.W."/>
            <person name="Shumway M."/>
            <person name="Sisk P."/>
            <person name="Stolte C."/>
            <person name="Zeng Q."/>
            <person name="Eisenstadt E."/>
            <person name="Fraser-Liggett C."/>
            <person name="Strausberg R."/>
            <person name="Galagan J."/>
            <person name="Birren B."/>
            <person name="Collins F.H."/>
        </authorList>
    </citation>
    <scope>NUCLEOTIDE SEQUENCE [LARGE SCALE GENOMIC DNA]</scope>
    <source>
        <strain evidence="9">JHB</strain>
    </source>
</reference>
<dbReference type="GO" id="GO:0052689">
    <property type="term" value="F:carboxylic ester hydrolase activity"/>
    <property type="evidence" value="ECO:0007669"/>
    <property type="project" value="UniProtKB-KW"/>
</dbReference>
<dbReference type="EMBL" id="DS232604">
    <property type="protein sequence ID" value="EDS43962.1"/>
    <property type="molecule type" value="Genomic_DNA"/>
</dbReference>
<dbReference type="InterPro" id="IPR002168">
    <property type="entry name" value="Lipase_GDXG_HIS_AS"/>
</dbReference>
<evidence type="ECO:0000256" key="4">
    <source>
        <dbReference type="ARBA" id="ARBA00022801"/>
    </source>
</evidence>
<organism>
    <name type="scientific">Culex quinquefasciatus</name>
    <name type="common">Southern house mosquito</name>
    <name type="synonym">Culex pungens</name>
    <dbReference type="NCBI Taxonomy" id="7176"/>
    <lineage>
        <taxon>Eukaryota</taxon>
        <taxon>Metazoa</taxon>
        <taxon>Ecdysozoa</taxon>
        <taxon>Arthropoda</taxon>
        <taxon>Hexapoda</taxon>
        <taxon>Insecta</taxon>
        <taxon>Pterygota</taxon>
        <taxon>Neoptera</taxon>
        <taxon>Endopterygota</taxon>
        <taxon>Diptera</taxon>
        <taxon>Nematocera</taxon>
        <taxon>Culicoidea</taxon>
        <taxon>Culicidae</taxon>
        <taxon>Culicinae</taxon>
        <taxon>Culicini</taxon>
        <taxon>Culex</taxon>
        <taxon>Culex</taxon>
    </lineage>
</organism>
<sequence length="586" mass="67645">MMFMLVGSSLLILAVSVDSRCVVTFSERSSGIGVQITTFNNVRYCEYRGVRYATAARFEDPVLHNPNGQEQYKREGSSCPQMNEFYHQQTTSGDEDCLFMNVFVPQFDRKKAGFGGFPVLVFIHGGSFQIGSASFEFDRADLLIEKQIIVISINYRLDVLGFLHYPLFNITGNYGLKDQQAALKWINRYIKFFGGDPNKVTLMGQSAGAASVSYHLYSDRSRGLFQQAALLSGSFLADWAYTYRPEHFAEEYFKHFGFNSRQQLLDRNASDFIELNYWQGAYFFNRYNTWPLPTAESDDDPSPFLTASPQELIIRKQALDVPLLVGITIHEFELVRFPLHTDHDRLNIPNRWNNNVWSQLRKFTEVNVEQFVEKVEHTWDQMIARGHSAPIFAFRFDFDGKFGRYKNDRLGRRLRSQHYGAIHGDDLGYIFTPYCVEEALASRADFQKEWAVHDRMTEMVANFVKHGNPSLQEFEWKPYNAEPNQKQYAVIDEIMEMKSGSLLEHHLYSFCRAAYDFSALQDADAVGLKLYLCNSSGASKWRLRRYISRKEYGSCPQLNDMNYATQTLWKSVGGEILLERFQRGAI</sequence>
<evidence type="ECO:0000259" key="8">
    <source>
        <dbReference type="Pfam" id="PF00135"/>
    </source>
</evidence>